<organism evidence="1">
    <name type="scientific">marine sediment metagenome</name>
    <dbReference type="NCBI Taxonomy" id="412755"/>
    <lineage>
        <taxon>unclassified sequences</taxon>
        <taxon>metagenomes</taxon>
        <taxon>ecological metagenomes</taxon>
    </lineage>
</organism>
<evidence type="ECO:0008006" key="2">
    <source>
        <dbReference type="Google" id="ProtNLM"/>
    </source>
</evidence>
<proteinExistence type="predicted"/>
<protein>
    <recommendedName>
        <fullName evidence="2">LexA repressor DNA-binding domain-containing protein</fullName>
    </recommendedName>
</protein>
<evidence type="ECO:0000313" key="1">
    <source>
        <dbReference type="EMBL" id="GAI49070.1"/>
    </source>
</evidence>
<name>X1QDJ0_9ZZZZ</name>
<dbReference type="EMBL" id="BARV01038595">
    <property type="protein sequence ID" value="GAI49070.1"/>
    <property type="molecule type" value="Genomic_DNA"/>
</dbReference>
<dbReference type="AlphaFoldDB" id="X1QDJ0"/>
<sequence length="43" mass="4998">MPISKDEFESGRRIPELEKAIISFLERNRSRAFTSIEIMDGIN</sequence>
<gene>
    <name evidence="1" type="ORF">S06H3_59410</name>
</gene>
<feature type="non-terminal residue" evidence="1">
    <location>
        <position position="43"/>
    </location>
</feature>
<comment type="caution">
    <text evidence="1">The sequence shown here is derived from an EMBL/GenBank/DDBJ whole genome shotgun (WGS) entry which is preliminary data.</text>
</comment>
<accession>X1QDJ0</accession>
<reference evidence="1" key="1">
    <citation type="journal article" date="2014" name="Front. Microbiol.">
        <title>High frequency of phylogenetically diverse reductive dehalogenase-homologous genes in deep subseafloor sedimentary metagenomes.</title>
        <authorList>
            <person name="Kawai M."/>
            <person name="Futagami T."/>
            <person name="Toyoda A."/>
            <person name="Takaki Y."/>
            <person name="Nishi S."/>
            <person name="Hori S."/>
            <person name="Arai W."/>
            <person name="Tsubouchi T."/>
            <person name="Morono Y."/>
            <person name="Uchiyama I."/>
            <person name="Ito T."/>
            <person name="Fujiyama A."/>
            <person name="Inagaki F."/>
            <person name="Takami H."/>
        </authorList>
    </citation>
    <scope>NUCLEOTIDE SEQUENCE</scope>
    <source>
        <strain evidence="1">Expedition CK06-06</strain>
    </source>
</reference>